<dbReference type="Gene3D" id="3.40.710.10">
    <property type="entry name" value="DD-peptidase/beta-lactamase superfamily"/>
    <property type="match status" value="1"/>
</dbReference>
<dbReference type="InterPro" id="IPR001466">
    <property type="entry name" value="Beta-lactam-related"/>
</dbReference>
<comment type="caution">
    <text evidence="2">The sequence shown here is derived from an EMBL/GenBank/DDBJ whole genome shotgun (WGS) entry which is preliminary data.</text>
</comment>
<dbReference type="Pfam" id="PF00144">
    <property type="entry name" value="Beta-lactamase"/>
    <property type="match status" value="1"/>
</dbReference>
<proteinExistence type="predicted"/>
<dbReference type="Proteomes" id="UP001589576">
    <property type="component" value="Unassembled WGS sequence"/>
</dbReference>
<accession>A0ABV5GI14</accession>
<dbReference type="InterPro" id="IPR012338">
    <property type="entry name" value="Beta-lactam/transpept-like"/>
</dbReference>
<dbReference type="PANTHER" id="PTHR46825:SF9">
    <property type="entry name" value="BETA-LACTAMASE-RELATED DOMAIN-CONTAINING PROTEIN"/>
    <property type="match status" value="1"/>
</dbReference>
<dbReference type="RefSeq" id="WP_290285390.1">
    <property type="nucleotide sequence ID" value="NZ_JAUFQN010000019.1"/>
</dbReference>
<dbReference type="SUPFAM" id="SSF56601">
    <property type="entry name" value="beta-lactamase/transpeptidase-like"/>
    <property type="match status" value="1"/>
</dbReference>
<organism evidence="2 3">
    <name type="scientific">Flavobacterium paronense</name>
    <dbReference type="NCBI Taxonomy" id="1392775"/>
    <lineage>
        <taxon>Bacteria</taxon>
        <taxon>Pseudomonadati</taxon>
        <taxon>Bacteroidota</taxon>
        <taxon>Flavobacteriia</taxon>
        <taxon>Flavobacteriales</taxon>
        <taxon>Flavobacteriaceae</taxon>
        <taxon>Flavobacterium</taxon>
    </lineage>
</organism>
<dbReference type="EMBL" id="JBHMFB010000029">
    <property type="protein sequence ID" value="MFB9090422.1"/>
    <property type="molecule type" value="Genomic_DNA"/>
</dbReference>
<keyword evidence="3" id="KW-1185">Reference proteome</keyword>
<evidence type="ECO:0000313" key="3">
    <source>
        <dbReference type="Proteomes" id="UP001589576"/>
    </source>
</evidence>
<dbReference type="PROSITE" id="PS51257">
    <property type="entry name" value="PROKAR_LIPOPROTEIN"/>
    <property type="match status" value="1"/>
</dbReference>
<dbReference type="GO" id="GO:0016787">
    <property type="term" value="F:hydrolase activity"/>
    <property type="evidence" value="ECO:0007669"/>
    <property type="project" value="UniProtKB-KW"/>
</dbReference>
<evidence type="ECO:0000313" key="2">
    <source>
        <dbReference type="EMBL" id="MFB9090422.1"/>
    </source>
</evidence>
<evidence type="ECO:0000259" key="1">
    <source>
        <dbReference type="Pfam" id="PF00144"/>
    </source>
</evidence>
<gene>
    <name evidence="2" type="ORF">ACFFUU_12465</name>
</gene>
<reference evidence="2 3" key="1">
    <citation type="submission" date="2024-09" db="EMBL/GenBank/DDBJ databases">
        <authorList>
            <person name="Sun Q."/>
            <person name="Mori K."/>
        </authorList>
    </citation>
    <scope>NUCLEOTIDE SEQUENCE [LARGE SCALE GENOMIC DNA]</scope>
    <source>
        <strain evidence="2 3">CECT 8460</strain>
    </source>
</reference>
<dbReference type="InterPro" id="IPR050491">
    <property type="entry name" value="AmpC-like"/>
</dbReference>
<protein>
    <submittedName>
        <fullName evidence="2">Serine hydrolase domain-containing protein</fullName>
        <ecNumber evidence="2">3.-.-.-</ecNumber>
    </submittedName>
</protein>
<dbReference type="PANTHER" id="PTHR46825">
    <property type="entry name" value="D-ALANYL-D-ALANINE-CARBOXYPEPTIDASE/ENDOPEPTIDASE AMPH"/>
    <property type="match status" value="1"/>
</dbReference>
<feature type="domain" description="Beta-lactamase-related" evidence="1">
    <location>
        <begin position="78"/>
        <end position="376"/>
    </location>
</feature>
<keyword evidence="2" id="KW-0378">Hydrolase</keyword>
<dbReference type="EC" id="3.-.-.-" evidence="2"/>
<name>A0ABV5GI14_9FLAO</name>
<sequence>MTSKITQHTLLFITFILLTFSCSKQEKNEDGIVKINKNGIPVMQPLQEELPKLTSSYINDKKYSVSRYFEKTWSEKNDNVAFLVAKNGQIIYENYMGYANKKTDENITKDTPLHIASVSKVLTSTAVLMLIDANKIKLNQKVNTIITNFPYPDVTIQTLLNHRSGMRNYAYFTFENGNWDKKETLTNEDIVKVMVEKEITLERPTDTGFGYCNTNYAMLALIIEKVTGLKYPEAMKEMIFTPLGMTDTFVFDIAKDRDIIAPSYKGNMEIAIDYLDGIYGDKNIYSTPRDLLKFDKARYAPFFLNPDLIKKVYQGYSYESKGIRNYGLGIRMTEFEKGEPFYYHNGWWHGNTSCFINLRKEKVTIIVLSNKFTRKTYQTKKLAALFGDYPFKLDDDGEE</sequence>